<evidence type="ECO:0000313" key="2">
    <source>
        <dbReference type="EMBL" id="KAL0170789.1"/>
    </source>
</evidence>
<dbReference type="EMBL" id="JAMKFB020000017">
    <property type="protein sequence ID" value="KAL0170789.1"/>
    <property type="molecule type" value="Genomic_DNA"/>
</dbReference>
<keyword evidence="3" id="KW-1185">Reference proteome</keyword>
<evidence type="ECO:0000256" key="1">
    <source>
        <dbReference type="SAM" id="MobiDB-lite"/>
    </source>
</evidence>
<evidence type="ECO:0000313" key="3">
    <source>
        <dbReference type="Proteomes" id="UP001529510"/>
    </source>
</evidence>
<feature type="non-terminal residue" evidence="2">
    <location>
        <position position="1"/>
    </location>
</feature>
<dbReference type="Proteomes" id="UP001529510">
    <property type="component" value="Unassembled WGS sequence"/>
</dbReference>
<feature type="region of interest" description="Disordered" evidence="1">
    <location>
        <begin position="29"/>
        <end position="56"/>
    </location>
</feature>
<sequence length="97" mass="10830">AFFGTSAETVIEKFREEKACSAAFKTFIPRRTRSEPEQQRGPGPSRSKDRRWAQKASVGAVPLLHLREGGREGLREAFQSKDPLGVVCLPSYTPPDR</sequence>
<proteinExistence type="predicted"/>
<organism evidence="2 3">
    <name type="scientific">Cirrhinus mrigala</name>
    <name type="common">Mrigala</name>
    <dbReference type="NCBI Taxonomy" id="683832"/>
    <lineage>
        <taxon>Eukaryota</taxon>
        <taxon>Metazoa</taxon>
        <taxon>Chordata</taxon>
        <taxon>Craniata</taxon>
        <taxon>Vertebrata</taxon>
        <taxon>Euteleostomi</taxon>
        <taxon>Actinopterygii</taxon>
        <taxon>Neopterygii</taxon>
        <taxon>Teleostei</taxon>
        <taxon>Ostariophysi</taxon>
        <taxon>Cypriniformes</taxon>
        <taxon>Cyprinidae</taxon>
        <taxon>Labeoninae</taxon>
        <taxon>Labeonini</taxon>
        <taxon>Cirrhinus</taxon>
    </lineage>
</organism>
<reference evidence="2 3" key="1">
    <citation type="submission" date="2024-05" db="EMBL/GenBank/DDBJ databases">
        <title>Genome sequencing and assembly of Indian major carp, Cirrhinus mrigala (Hamilton, 1822).</title>
        <authorList>
            <person name="Mohindra V."/>
            <person name="Chowdhury L.M."/>
            <person name="Lal K."/>
            <person name="Jena J.K."/>
        </authorList>
    </citation>
    <scope>NUCLEOTIDE SEQUENCE [LARGE SCALE GENOMIC DNA]</scope>
    <source>
        <strain evidence="2">CM1030</strain>
        <tissue evidence="2">Blood</tissue>
    </source>
</reference>
<accession>A0ABD0P9Q8</accession>
<gene>
    <name evidence="2" type="ORF">M9458_035385</name>
</gene>
<dbReference type="AlphaFoldDB" id="A0ABD0P9Q8"/>
<feature type="non-terminal residue" evidence="2">
    <location>
        <position position="97"/>
    </location>
</feature>
<comment type="caution">
    <text evidence="2">The sequence shown here is derived from an EMBL/GenBank/DDBJ whole genome shotgun (WGS) entry which is preliminary data.</text>
</comment>
<protein>
    <submittedName>
        <fullName evidence="2">Uncharacterized protein</fullName>
    </submittedName>
</protein>
<name>A0ABD0P9Q8_CIRMR</name>